<dbReference type="InterPro" id="IPR001387">
    <property type="entry name" value="Cro/C1-type_HTH"/>
</dbReference>
<proteinExistence type="predicted"/>
<dbReference type="SMART" id="SM00530">
    <property type="entry name" value="HTH_XRE"/>
    <property type="match status" value="1"/>
</dbReference>
<dbReference type="Gene3D" id="1.10.260.40">
    <property type="entry name" value="lambda repressor-like DNA-binding domains"/>
    <property type="match status" value="1"/>
</dbReference>
<dbReference type="PROSITE" id="PS50943">
    <property type="entry name" value="HTH_CROC1"/>
    <property type="match status" value="1"/>
</dbReference>
<evidence type="ECO:0000313" key="3">
    <source>
        <dbReference type="Proteomes" id="UP000253742"/>
    </source>
</evidence>
<dbReference type="SUPFAM" id="SSF47413">
    <property type="entry name" value="lambda repressor-like DNA-binding domains"/>
    <property type="match status" value="1"/>
</dbReference>
<dbReference type="Proteomes" id="UP000253742">
    <property type="component" value="Unassembled WGS sequence"/>
</dbReference>
<feature type="domain" description="HTH cro/C1-type" evidence="1">
    <location>
        <begin position="40"/>
        <end position="83"/>
    </location>
</feature>
<accession>A0A369V7P7</accession>
<gene>
    <name evidence="2" type="ORF">DVZ84_08610</name>
</gene>
<comment type="caution">
    <text evidence="2">The sequence shown here is derived from an EMBL/GenBank/DDBJ whole genome shotgun (WGS) entry which is preliminary data.</text>
</comment>
<protein>
    <submittedName>
        <fullName evidence="2">XRE family transcriptional regulator</fullName>
    </submittedName>
</protein>
<reference evidence="2 3" key="1">
    <citation type="submission" date="2018-07" db="EMBL/GenBank/DDBJ databases">
        <title>Genome guided investigation of antibiotics producing actinomycetales strain isolated from a Macau mangrove ecosystem.</title>
        <authorList>
            <person name="Hu D."/>
        </authorList>
    </citation>
    <scope>NUCLEOTIDE SEQUENCE [LARGE SCALE GENOMIC DNA]</scope>
    <source>
        <strain evidence="2 3">2297</strain>
    </source>
</reference>
<dbReference type="OrthoDB" id="4220717at2"/>
<dbReference type="RefSeq" id="WP_114528202.1">
    <property type="nucleotide sequence ID" value="NZ_QQBH01000005.1"/>
</dbReference>
<dbReference type="EMBL" id="QQBH01000005">
    <property type="protein sequence ID" value="RDD89062.1"/>
    <property type="molecule type" value="Genomic_DNA"/>
</dbReference>
<organism evidence="2 3">
    <name type="scientific">Streptomyces parvulus</name>
    <dbReference type="NCBI Taxonomy" id="146923"/>
    <lineage>
        <taxon>Bacteria</taxon>
        <taxon>Bacillati</taxon>
        <taxon>Actinomycetota</taxon>
        <taxon>Actinomycetes</taxon>
        <taxon>Kitasatosporales</taxon>
        <taxon>Streptomycetaceae</taxon>
        <taxon>Streptomyces</taxon>
    </lineage>
</organism>
<dbReference type="InterPro" id="IPR010982">
    <property type="entry name" value="Lambda_DNA-bd_dom_sf"/>
</dbReference>
<dbReference type="Pfam" id="PF01381">
    <property type="entry name" value="HTH_3"/>
    <property type="match status" value="1"/>
</dbReference>
<sequence length="150" mass="16345">MDRTNPPRKNDRATPAEFADWLRDQLERRGYDLRPRGGGQTRFAADSGIGQASISRMLRGQGAPETRVLEALSETLDLPLAEVLVAAGILTRDVLLAIRQQTPRTDPLTPEAAANELGITDPQGVELFVSFTETLRKQRAANGGDHAAEN</sequence>
<name>A0A369V7P7_9ACTN</name>
<evidence type="ECO:0000259" key="1">
    <source>
        <dbReference type="PROSITE" id="PS50943"/>
    </source>
</evidence>
<dbReference type="GO" id="GO:0003677">
    <property type="term" value="F:DNA binding"/>
    <property type="evidence" value="ECO:0007669"/>
    <property type="project" value="InterPro"/>
</dbReference>
<evidence type="ECO:0000313" key="2">
    <source>
        <dbReference type="EMBL" id="RDD89062.1"/>
    </source>
</evidence>
<dbReference type="AlphaFoldDB" id="A0A369V7P7"/>